<reference evidence="7" key="1">
    <citation type="submission" date="2022-01" db="EMBL/GenBank/DDBJ databases">
        <authorList>
            <person name="King R."/>
        </authorList>
    </citation>
    <scope>NUCLEOTIDE SEQUENCE</scope>
</reference>
<comment type="similarity">
    <text evidence="2">Belongs to the TTC19 family.</text>
</comment>
<dbReference type="PANTHER" id="PTHR13143:SF6">
    <property type="entry name" value="TETRATRICOPEPTIDE REPEAT PROTEIN 19, MITOCHONDRIAL"/>
    <property type="match status" value="1"/>
</dbReference>
<keyword evidence="8" id="KW-1185">Reference proteome</keyword>
<evidence type="ECO:0000256" key="2">
    <source>
        <dbReference type="ARBA" id="ARBA00008219"/>
    </source>
</evidence>
<keyword evidence="5" id="KW-0809">Transit peptide</keyword>
<dbReference type="OrthoDB" id="5986190at2759"/>
<dbReference type="InterPro" id="IPR019734">
    <property type="entry name" value="TPR_rpt"/>
</dbReference>
<dbReference type="EMBL" id="OU896715">
    <property type="protein sequence ID" value="CAH1183678.1"/>
    <property type="molecule type" value="Genomic_DNA"/>
</dbReference>
<dbReference type="SUPFAM" id="SSF48452">
    <property type="entry name" value="TPR-like"/>
    <property type="match status" value="2"/>
</dbReference>
<reference evidence="7" key="2">
    <citation type="submission" date="2022-10" db="EMBL/GenBank/DDBJ databases">
        <authorList>
            <consortium name="ENA_rothamsted_submissions"/>
            <consortium name="culmorum"/>
            <person name="King R."/>
        </authorList>
    </citation>
    <scope>NUCLEOTIDE SEQUENCE</scope>
</reference>
<evidence type="ECO:0000256" key="4">
    <source>
        <dbReference type="ARBA" id="ARBA00022803"/>
    </source>
</evidence>
<name>A0A9P0GY91_PHACE</name>
<dbReference type="Proteomes" id="UP001153737">
    <property type="component" value="Chromosome 9"/>
</dbReference>
<dbReference type="AlphaFoldDB" id="A0A9P0GY91"/>
<keyword evidence="4" id="KW-0802">TPR repeat</keyword>
<evidence type="ECO:0000256" key="3">
    <source>
        <dbReference type="ARBA" id="ARBA00022737"/>
    </source>
</evidence>
<gene>
    <name evidence="7" type="ORF">PHAECO_LOCUS12394</name>
</gene>
<evidence type="ECO:0000256" key="6">
    <source>
        <dbReference type="ARBA" id="ARBA00023128"/>
    </source>
</evidence>
<evidence type="ECO:0000256" key="5">
    <source>
        <dbReference type="ARBA" id="ARBA00022946"/>
    </source>
</evidence>
<dbReference type="InterPro" id="IPR011990">
    <property type="entry name" value="TPR-like_helical_dom_sf"/>
</dbReference>
<dbReference type="Gene3D" id="1.25.40.10">
    <property type="entry name" value="Tetratricopeptide repeat domain"/>
    <property type="match status" value="2"/>
</dbReference>
<dbReference type="InterPro" id="IPR040395">
    <property type="entry name" value="TTC19"/>
</dbReference>
<evidence type="ECO:0000313" key="8">
    <source>
        <dbReference type="Proteomes" id="UP001153737"/>
    </source>
</evidence>
<organism evidence="7 8">
    <name type="scientific">Phaedon cochleariae</name>
    <name type="common">Mustard beetle</name>
    <dbReference type="NCBI Taxonomy" id="80249"/>
    <lineage>
        <taxon>Eukaryota</taxon>
        <taxon>Metazoa</taxon>
        <taxon>Ecdysozoa</taxon>
        <taxon>Arthropoda</taxon>
        <taxon>Hexapoda</taxon>
        <taxon>Insecta</taxon>
        <taxon>Pterygota</taxon>
        <taxon>Neoptera</taxon>
        <taxon>Endopterygota</taxon>
        <taxon>Coleoptera</taxon>
        <taxon>Polyphaga</taxon>
        <taxon>Cucujiformia</taxon>
        <taxon>Chrysomeloidea</taxon>
        <taxon>Chrysomelidae</taxon>
        <taxon>Chrysomelinae</taxon>
        <taxon>Chrysomelini</taxon>
        <taxon>Phaedon</taxon>
    </lineage>
</organism>
<proteinExistence type="inferred from homology"/>
<dbReference type="PANTHER" id="PTHR13143">
    <property type="entry name" value="TETRATRICOPEPTIDE REPEAT PROTEIN 19"/>
    <property type="match status" value="1"/>
</dbReference>
<accession>A0A9P0GY91</accession>
<evidence type="ECO:0000313" key="7">
    <source>
        <dbReference type="EMBL" id="CAH1183678.1"/>
    </source>
</evidence>
<dbReference type="GO" id="GO:0034551">
    <property type="term" value="P:mitochondrial respiratory chain complex III assembly"/>
    <property type="evidence" value="ECO:0007669"/>
    <property type="project" value="InterPro"/>
</dbReference>
<keyword evidence="6" id="KW-0496">Mitochondrion</keyword>
<dbReference type="Pfam" id="PF13424">
    <property type="entry name" value="TPR_12"/>
    <property type="match status" value="1"/>
</dbReference>
<sequence length="349" mass="39630">MNKIAQQALKSLLKIRPNLSGYRQKNLALKYYIPCIKYSYSLSKINSPQFSSNASSYPTSLIICLSLLSWLGFTEEDEDKESELIMTLKRAVLCKQQEKFDKAEQMLHLALRIAQQQQNDQGVIYCYDLMANLAFDQNQLDKAEKLFKYVLQILLGKGVEQESLEVIHISLKLARICQLKADLDKAEIGYKWCLEQIGKQKDDKVAAKVLYGVISDWYAQFLLDKGDLKNALIFLNEAHKACVQADGEHSSQVVLLLNDMGITSFRAEDMVNAEKFLTEAIEIGKNLEDKSHLGVVHANLGLVLLQKGILAEAQKFCKEAWQLGKRHENIESMEQANYCLDQIKLNMGK</sequence>
<protein>
    <submittedName>
        <fullName evidence="7">Uncharacterized protein</fullName>
    </submittedName>
</protein>
<dbReference type="GO" id="GO:0005743">
    <property type="term" value="C:mitochondrial inner membrane"/>
    <property type="evidence" value="ECO:0007669"/>
    <property type="project" value="TreeGrafter"/>
</dbReference>
<dbReference type="SMART" id="SM00028">
    <property type="entry name" value="TPR"/>
    <property type="match status" value="5"/>
</dbReference>
<evidence type="ECO:0000256" key="1">
    <source>
        <dbReference type="ARBA" id="ARBA00004173"/>
    </source>
</evidence>
<comment type="subcellular location">
    <subcellularLocation>
        <location evidence="1">Mitochondrion</location>
    </subcellularLocation>
</comment>
<keyword evidence="3" id="KW-0677">Repeat</keyword>